<dbReference type="EMBL" id="AP018174">
    <property type="protein sequence ID" value="BAY19695.1"/>
    <property type="molecule type" value="Genomic_DNA"/>
</dbReference>
<dbReference type="SUPFAM" id="SSF56112">
    <property type="entry name" value="Protein kinase-like (PK-like)"/>
    <property type="match status" value="1"/>
</dbReference>
<protein>
    <recommendedName>
        <fullName evidence="2">histidine kinase</fullName>
        <ecNumber evidence="2">2.7.13.3</ecNumber>
    </recommendedName>
</protein>
<keyword evidence="4 9" id="KW-0808">Transferase</keyword>
<keyword evidence="5" id="KW-0902">Two-component regulatory system</keyword>
<dbReference type="Proteomes" id="UP000218287">
    <property type="component" value="Chromosome"/>
</dbReference>
<dbReference type="Gene3D" id="1.10.510.10">
    <property type="entry name" value="Transferase(Phosphotransferase) domain 1"/>
    <property type="match status" value="1"/>
</dbReference>
<dbReference type="InterPro" id="IPR011009">
    <property type="entry name" value="Kinase-like_dom_sf"/>
</dbReference>
<dbReference type="Pfam" id="PF01590">
    <property type="entry name" value="GAF"/>
    <property type="match status" value="1"/>
</dbReference>
<dbReference type="InterPro" id="IPR008271">
    <property type="entry name" value="Ser/Thr_kinase_AS"/>
</dbReference>
<evidence type="ECO:0000259" key="7">
    <source>
        <dbReference type="PROSITE" id="PS50011"/>
    </source>
</evidence>
<evidence type="ECO:0000256" key="1">
    <source>
        <dbReference type="ARBA" id="ARBA00000085"/>
    </source>
</evidence>
<dbReference type="InterPro" id="IPR053159">
    <property type="entry name" value="Hybrid_Histidine_Kinase"/>
</dbReference>
<dbReference type="InterPro" id="IPR003594">
    <property type="entry name" value="HATPase_dom"/>
</dbReference>
<dbReference type="EC" id="2.7.13.3" evidence="2"/>
<accession>A0A1Z4GQA0</accession>
<dbReference type="Gene3D" id="3.40.50.300">
    <property type="entry name" value="P-loop containing nucleotide triphosphate hydrolases"/>
    <property type="match status" value="1"/>
</dbReference>
<keyword evidence="10" id="KW-1185">Reference proteome</keyword>
<keyword evidence="6" id="KW-0175">Coiled coil</keyword>
<evidence type="ECO:0000259" key="8">
    <source>
        <dbReference type="PROSITE" id="PS50109"/>
    </source>
</evidence>
<dbReference type="SMART" id="SM00387">
    <property type="entry name" value="HATPase_c"/>
    <property type="match status" value="1"/>
</dbReference>
<dbReference type="SUPFAM" id="SSF55781">
    <property type="entry name" value="GAF domain-like"/>
    <property type="match status" value="1"/>
</dbReference>
<dbReference type="Pfam" id="PF02518">
    <property type="entry name" value="HATPase_c"/>
    <property type="match status" value="1"/>
</dbReference>
<dbReference type="Pfam" id="PF00069">
    <property type="entry name" value="Pkinase"/>
    <property type="match status" value="1"/>
</dbReference>
<dbReference type="CDD" id="cd00082">
    <property type="entry name" value="HisKA"/>
    <property type="match status" value="1"/>
</dbReference>
<organism evidence="9 10">
    <name type="scientific">Anabaenopsis circularis NIES-21</name>
    <dbReference type="NCBI Taxonomy" id="1085406"/>
    <lineage>
        <taxon>Bacteria</taxon>
        <taxon>Bacillati</taxon>
        <taxon>Cyanobacteriota</taxon>
        <taxon>Cyanophyceae</taxon>
        <taxon>Nostocales</taxon>
        <taxon>Nodulariaceae</taxon>
        <taxon>Anabaenopsis</taxon>
    </lineage>
</organism>
<dbReference type="PANTHER" id="PTHR43642:SF1">
    <property type="entry name" value="HYBRID SIGNAL TRANSDUCTION HISTIDINE KINASE G"/>
    <property type="match status" value="1"/>
</dbReference>
<dbReference type="PANTHER" id="PTHR43642">
    <property type="entry name" value="HYBRID SIGNAL TRANSDUCTION HISTIDINE KINASE G"/>
    <property type="match status" value="1"/>
</dbReference>
<dbReference type="InterPro" id="IPR041664">
    <property type="entry name" value="AAA_16"/>
</dbReference>
<dbReference type="Pfam" id="PF13191">
    <property type="entry name" value="AAA_16"/>
    <property type="match status" value="1"/>
</dbReference>
<reference evidence="9 10" key="1">
    <citation type="submission" date="2017-06" db="EMBL/GenBank/DDBJ databases">
        <title>Genome sequencing of cyanobaciteial culture collection at National Institute for Environmental Studies (NIES).</title>
        <authorList>
            <person name="Hirose Y."/>
            <person name="Shimura Y."/>
            <person name="Fujisawa T."/>
            <person name="Nakamura Y."/>
            <person name="Kawachi M."/>
        </authorList>
    </citation>
    <scope>NUCLEOTIDE SEQUENCE [LARGE SCALE GENOMIC DNA]</scope>
    <source>
        <strain evidence="9 10">NIES-21</strain>
    </source>
</reference>
<feature type="domain" description="Histidine kinase" evidence="8">
    <location>
        <begin position="1618"/>
        <end position="1874"/>
    </location>
</feature>
<dbReference type="InterPro" id="IPR036097">
    <property type="entry name" value="HisK_dim/P_sf"/>
</dbReference>
<evidence type="ECO:0000256" key="5">
    <source>
        <dbReference type="ARBA" id="ARBA00023012"/>
    </source>
</evidence>
<dbReference type="SUPFAM" id="SSF52540">
    <property type="entry name" value="P-loop containing nucleoside triphosphate hydrolases"/>
    <property type="match status" value="1"/>
</dbReference>
<dbReference type="Gene3D" id="3.30.565.10">
    <property type="entry name" value="Histidine kinase-like ATPase, C-terminal domain"/>
    <property type="match status" value="1"/>
</dbReference>
<dbReference type="PROSITE" id="PS50011">
    <property type="entry name" value="PROTEIN_KINASE_DOM"/>
    <property type="match status" value="1"/>
</dbReference>
<dbReference type="InterPro" id="IPR036890">
    <property type="entry name" value="HATPase_C_sf"/>
</dbReference>
<dbReference type="GO" id="GO:0000155">
    <property type="term" value="F:phosphorelay sensor kinase activity"/>
    <property type="evidence" value="ECO:0007669"/>
    <property type="project" value="InterPro"/>
</dbReference>
<dbReference type="InterPro" id="IPR027417">
    <property type="entry name" value="P-loop_NTPase"/>
</dbReference>
<keyword evidence="3" id="KW-0597">Phosphoprotein</keyword>
<dbReference type="CDD" id="cd14014">
    <property type="entry name" value="STKc_PknB_like"/>
    <property type="match status" value="1"/>
</dbReference>
<evidence type="ECO:0000256" key="3">
    <source>
        <dbReference type="ARBA" id="ARBA00022553"/>
    </source>
</evidence>
<dbReference type="InterPro" id="IPR029016">
    <property type="entry name" value="GAF-like_dom_sf"/>
</dbReference>
<dbReference type="InterPro" id="IPR004358">
    <property type="entry name" value="Sig_transdc_His_kin-like_C"/>
</dbReference>
<comment type="catalytic activity">
    <reaction evidence="1">
        <text>ATP + protein L-histidine = ADP + protein N-phospho-L-histidine.</text>
        <dbReference type="EC" id="2.7.13.3"/>
    </reaction>
</comment>
<dbReference type="InterPro" id="IPR000719">
    <property type="entry name" value="Prot_kinase_dom"/>
</dbReference>
<dbReference type="SUPFAM" id="SSF55874">
    <property type="entry name" value="ATPase domain of HSP90 chaperone/DNA topoisomerase II/histidine kinase"/>
    <property type="match status" value="1"/>
</dbReference>
<dbReference type="InterPro" id="IPR003018">
    <property type="entry name" value="GAF"/>
</dbReference>
<dbReference type="Gene3D" id="3.30.200.20">
    <property type="entry name" value="Phosphorylase Kinase, domain 1"/>
    <property type="match status" value="1"/>
</dbReference>
<feature type="coiled-coil region" evidence="6">
    <location>
        <begin position="1550"/>
        <end position="1609"/>
    </location>
</feature>
<dbReference type="PRINTS" id="PR00344">
    <property type="entry name" value="BCTRLSENSOR"/>
</dbReference>
<evidence type="ECO:0000313" key="10">
    <source>
        <dbReference type="Proteomes" id="UP000218287"/>
    </source>
</evidence>
<feature type="domain" description="Protein kinase" evidence="7">
    <location>
        <begin position="14"/>
        <end position="287"/>
    </location>
</feature>
<dbReference type="SMART" id="SM00220">
    <property type="entry name" value="S_TKc"/>
    <property type="match status" value="1"/>
</dbReference>
<sequence>MLTVSDTIYPIVGYQITEQIYSGSKTIVYRGVREQDQRAVILKLMRNEYPTFTEIAQFRNQYTITQNLEIPGIVKHYSLENYRNGYVLIMEDFGGISLKEWRSTKYAIGEIFLSLNEFFDIAIKVTKTLELLHRHRIIHKDIKPANILIHPMTGEIKLIDFSISTLLPKEIQSLTNPNILEGTLAYISPEQTGRMNRGIDYRSDFYSLGITFFELLTGNLPFINSEPMELVYSHIAKEPPKANTINANIPSIISEIISKLIAKNAEDRYQSAHGLRHDLEICQNQWLETGKILPFTLALKDISSQFVIPEKLYGRQREIETLLSTFDHVARNQTAIILVTGSSGIGKTAVINEIHKPIVRQRSYFIKGKFDQFQRDIPLSALIQALRNLIGQLSAENDAHIQEWKDKILSALGTQSQIIIDVIPELERIIGKQPQIVELYGSAAQNRFNLLFQRFIQVFTTKDHPLVIFLDDLQWADNASLKFIQLLMSANNSSDIVSETHDIYENQGNILLIGAYRDNEVSNIHPLVLALNEISESGTTLNQIQLLPLNQSSLNYLIADTLRCSETLSIPLTQMVFTKTQGNPFFATQFLKGLYDDGLISLNFELGYWQYDLGKIKNITFTDDVVEFMAIQIEKLPQTTQNILQLAACIGHEFDLKTLAIVFEKSVIDTASDLWPSLIDGLIIPQNDGYIFLANDDCHKLDIINHSTINKSTINDYQLPKYKFVHDRVQQAAYSLIAKEQKQLIHLKIGLLLLNNIPIEEREEKIFELVNQFNIAVEFITNQTQRDELAIMNLTAGRKALASTAYSAAFKYLDTGIKLLLENSWANQYELTLALCETAAEAAYLNGDFEQTEKLVQIVLFNAKTILDKVKVIDITIQAYGAQNKAWEGVKAGLDFLKLYRVEFPEEPSTSDIEQAINETATYFINRSIDSLINLPNMEDTEALSIMRILSSIIALAYTVIPELFPLMVLKQINLSIEYGNSSFSTYAYVCYGLILCGVIEDIESGYKFGELATKLLSKLNNKEIKAKVIQTFYAHVRHWQAPVRESLKPLLEAYSAGLEVGDLEFAAYSLKASCYISYFSGKTLISLEKEIANYSYASKQIKQDRVFYWIEIYRQTILNLKDNVQNPCYLIGDAYNEEKLISLHVKANDINALFYLYLCKLHLCYLLGEYTQAIDHAINAKQYLSGGIGQFALPQFFFYDSLAWLAIYYDVELSKQTQILTQVSASQEKMQKWSLNAPTNYLNKFYLVEAEKCRVLNQYLEAIDFYDLAISLSKENEFIHEEALANELAANFYLVWGKEKIAKPYLIDAYYAYVCWGALTKTQYLQKRYPYLLVGIIQEEKLSQYLNQHSEVDLHTSLTHNIQTSLSSNETVVSSNTSISDMLDLASVIKASQALSGEINLKDLLSTLMTVVMENAGASKCVLVLNKADNSGFTVSAISSLTNLEFIHTEFPLISLEFCNDVPISVINYVKRSREILVIDDAITQAFLATDPYILREQPKSLLCIPMINQNQLLGILYLENNLATGAFTNNRLEVLKLLTSQATISLENAKLYDNLNQTKQQLEEYNHNLEDKVAERTNELKDKNYSLQQALQELQRTQAQLIQSEKMSSLGQMVAGIAHEINNPINFIHGNIIHTSDYVADLLELVDIYQQEYPHPTPIVTEKFEEIDFDFLVEDLPKTIDSMKMGSSRIRDIILGLRNFSRLDEAEMKPVDIHEGIENTLMILQNQLKEKSNLPEIQLIKEYSVLPQVTCYAGQLNQVFMNILSNAIDALRGSFANNQSKQNHDHPQIRICTELTEYQIIRIKIADNGNGIPEDISQKIFDPFFTTKAVGSGTGLGLSISYQIVVDKHKGNLICNSELNQGTEFVIEIPMR</sequence>
<dbReference type="InterPro" id="IPR003661">
    <property type="entry name" value="HisK_dim/P_dom"/>
</dbReference>
<keyword evidence="4 9" id="KW-0418">Kinase</keyword>
<dbReference type="Gene3D" id="3.30.450.40">
    <property type="match status" value="1"/>
</dbReference>
<dbReference type="InterPro" id="IPR005467">
    <property type="entry name" value="His_kinase_dom"/>
</dbReference>
<dbReference type="GO" id="GO:0005524">
    <property type="term" value="F:ATP binding"/>
    <property type="evidence" value="ECO:0007669"/>
    <property type="project" value="InterPro"/>
</dbReference>
<evidence type="ECO:0000313" key="9">
    <source>
        <dbReference type="EMBL" id="BAY19695.1"/>
    </source>
</evidence>
<dbReference type="SUPFAM" id="SSF47384">
    <property type="entry name" value="Homodimeric domain of signal transducing histidine kinase"/>
    <property type="match status" value="1"/>
</dbReference>
<evidence type="ECO:0000256" key="2">
    <source>
        <dbReference type="ARBA" id="ARBA00012438"/>
    </source>
</evidence>
<dbReference type="OrthoDB" id="517727at2"/>
<evidence type="ECO:0000256" key="6">
    <source>
        <dbReference type="SAM" id="Coils"/>
    </source>
</evidence>
<name>A0A1Z4GQA0_9CYAN</name>
<gene>
    <name evidence="9" type="ORF">NIES21_55600</name>
</gene>
<dbReference type="SMART" id="SM00065">
    <property type="entry name" value="GAF"/>
    <property type="match status" value="1"/>
</dbReference>
<dbReference type="PROSITE" id="PS00108">
    <property type="entry name" value="PROTEIN_KINASE_ST"/>
    <property type="match status" value="1"/>
</dbReference>
<dbReference type="Gene3D" id="1.10.287.130">
    <property type="match status" value="1"/>
</dbReference>
<evidence type="ECO:0000256" key="4">
    <source>
        <dbReference type="ARBA" id="ARBA00022777"/>
    </source>
</evidence>
<dbReference type="PROSITE" id="PS50109">
    <property type="entry name" value="HIS_KIN"/>
    <property type="match status" value="1"/>
</dbReference>
<proteinExistence type="predicted"/>